<proteinExistence type="predicted"/>
<name>X0V218_9ZZZZ</name>
<feature type="non-terminal residue" evidence="1">
    <location>
        <position position="1"/>
    </location>
</feature>
<protein>
    <submittedName>
        <fullName evidence="1">Uncharacterized protein</fullName>
    </submittedName>
</protein>
<organism evidence="1">
    <name type="scientific">marine sediment metagenome</name>
    <dbReference type="NCBI Taxonomy" id="412755"/>
    <lineage>
        <taxon>unclassified sequences</taxon>
        <taxon>metagenomes</taxon>
        <taxon>ecological metagenomes</taxon>
    </lineage>
</organism>
<evidence type="ECO:0000313" key="1">
    <source>
        <dbReference type="EMBL" id="GAF94695.1"/>
    </source>
</evidence>
<dbReference type="AlphaFoldDB" id="X0V218"/>
<reference evidence="1" key="1">
    <citation type="journal article" date="2014" name="Front. Microbiol.">
        <title>High frequency of phylogenetically diverse reductive dehalogenase-homologous genes in deep subseafloor sedimentary metagenomes.</title>
        <authorList>
            <person name="Kawai M."/>
            <person name="Futagami T."/>
            <person name="Toyoda A."/>
            <person name="Takaki Y."/>
            <person name="Nishi S."/>
            <person name="Hori S."/>
            <person name="Arai W."/>
            <person name="Tsubouchi T."/>
            <person name="Morono Y."/>
            <person name="Uchiyama I."/>
            <person name="Ito T."/>
            <person name="Fujiyama A."/>
            <person name="Inagaki F."/>
            <person name="Takami H."/>
        </authorList>
    </citation>
    <scope>NUCLEOTIDE SEQUENCE</scope>
    <source>
        <strain evidence="1">Expedition CK06-06</strain>
    </source>
</reference>
<accession>X0V218</accession>
<comment type="caution">
    <text evidence="1">The sequence shown here is derived from an EMBL/GenBank/DDBJ whole genome shotgun (WGS) entry which is preliminary data.</text>
</comment>
<dbReference type="EMBL" id="BARS01015816">
    <property type="protein sequence ID" value="GAF94695.1"/>
    <property type="molecule type" value="Genomic_DNA"/>
</dbReference>
<gene>
    <name evidence="1" type="ORF">S01H1_26115</name>
</gene>
<sequence>FPQGNPNHANPNLEESYEKIHYSVIHGGTEYFNEIDNVGSRSGTNLYQGTDIA</sequence>